<feature type="compositionally biased region" description="Low complexity" evidence="3">
    <location>
        <begin position="899"/>
        <end position="915"/>
    </location>
</feature>
<sequence>MEGLKLCEQEQRYYGELFQNCDVEGSGRVTGSKALDLFRLSGLNQEVLQQISELCGAKRLGHFGRSQFYIALKLIAAVQCGLPAKLDSLNLAMEVSLPKFHRANGHEKWKNQASPTISSNVISGESDATPIQDGVCPVNTSSGNQVTSSRTTSQPALSQPTGQLPPPPATKKSHIRNLSGQYRSLTDNPSQYSQLDQKIFFLKNRKNAPRRPTSLGYPLKSRDESPLDSKSPPFSPKQSPPTSPTNRVKLGNIGKQQTAPASVNTSMTTSGTNVAANAGSVGQVTPVATVYPAMPSQFVSPATTTPVTNTTGNVVPGTVGSGSGLPGLVTAAVAPSPSAYTNSVHDVSGWASFEDEESKGLLDTGATGAKMSWENIESQGVDSSSISSENESIDDVWTISKEQREYYLKQFKTMQPEENGVIIGSIAKEFFEKSKLPVHELSKIWQLSDLNRDGALSLDEFCIAMHLVVLRRNEIELPDHLPVSLMPYSTLTNGKNEPFAADLPPGSTLKRLTPTTPPSNQWTRTTFPVESPTSSGLSSPAPKPVNFEFSKPVATDPDSKIIHPVALRMSPDGHPIPPEITDRNNWTAAGTATGVYHLNPYLKRYWATFGMYRASKSFQGIQQLTDLATGCCNSAPVVCGDQHDASSLTTSPSSKQPSRMSYSVEPTSLNDLSAAIPTDHSSPMSPKSVLPSVSTSLHGRPRPVATKKTAPVAGPGHLQPPPAPCTGGGDQMTNTGSSDKGPAGTTASISVTATTTTTVQQTVTPESPATTGGQFGPPRLPPRPIQSHGRSISVDLKMKGDVGTSVLLPPPAVPPRTSPKDVSRQSRDILLGFGGMQSEKIFRFTDFSSQDLDSVDHSEDSTSVTPAIKLQAPMVEKHRRCASLDIRQIGGLPPITTQTDTDNVDSSIVSSTSVSKVLPEPEEEVMSSDRQKSSYYGRQPSRDKRELQMAISTHKERNAMLERVNSELNQELQEVMEQRIALEIQLEHLRPYHS</sequence>
<dbReference type="GO" id="GO:0005509">
    <property type="term" value="F:calcium ion binding"/>
    <property type="evidence" value="ECO:0007669"/>
    <property type="project" value="InterPro"/>
</dbReference>
<evidence type="ECO:0000313" key="7">
    <source>
        <dbReference type="RefSeq" id="XP_029658357.1"/>
    </source>
</evidence>
<protein>
    <submittedName>
        <fullName evidence="7">RalBP1-associated Eps domain-containing protein 1 isoform X1</fullName>
    </submittedName>
</protein>
<dbReference type="InterPro" id="IPR000261">
    <property type="entry name" value="EH_dom"/>
</dbReference>
<accession>A0A6P7UAG5</accession>
<feature type="compositionally biased region" description="Polar residues" evidence="3">
    <location>
        <begin position="518"/>
        <end position="538"/>
    </location>
</feature>
<dbReference type="Proteomes" id="UP000515154">
    <property type="component" value="Linkage group LG2"/>
</dbReference>
<evidence type="ECO:0000313" key="6">
    <source>
        <dbReference type="Proteomes" id="UP000515154"/>
    </source>
</evidence>
<evidence type="ECO:0000256" key="1">
    <source>
        <dbReference type="ARBA" id="ARBA00022837"/>
    </source>
</evidence>
<feature type="domain" description="EF-hand" evidence="5">
    <location>
        <begin position="436"/>
        <end position="471"/>
    </location>
</feature>
<dbReference type="AlphaFoldDB" id="A0A6P7UAG5"/>
<dbReference type="PANTHER" id="PTHR11216">
    <property type="entry name" value="EH DOMAIN"/>
    <property type="match status" value="1"/>
</dbReference>
<feature type="domain" description="EH" evidence="4">
    <location>
        <begin position="10"/>
        <end position="98"/>
    </location>
</feature>
<feature type="compositionally biased region" description="Polar residues" evidence="3">
    <location>
        <begin position="645"/>
        <end position="671"/>
    </location>
</feature>
<dbReference type="PANTHER" id="PTHR11216:SF174">
    <property type="entry name" value="GH06923P"/>
    <property type="match status" value="1"/>
</dbReference>
<dbReference type="CDD" id="cd00052">
    <property type="entry name" value="EH"/>
    <property type="match status" value="2"/>
</dbReference>
<evidence type="ECO:0000259" key="5">
    <source>
        <dbReference type="PROSITE" id="PS50222"/>
    </source>
</evidence>
<dbReference type="SMART" id="SM00027">
    <property type="entry name" value="EH"/>
    <property type="match status" value="2"/>
</dbReference>
<dbReference type="InterPro" id="IPR011992">
    <property type="entry name" value="EF-hand-dom_pair"/>
</dbReference>
<feature type="compositionally biased region" description="Polar residues" evidence="3">
    <location>
        <begin position="679"/>
        <end position="697"/>
    </location>
</feature>
<feature type="coiled-coil region" evidence="2">
    <location>
        <begin position="951"/>
        <end position="985"/>
    </location>
</feature>
<feature type="compositionally biased region" description="Low complexity" evidence="3">
    <location>
        <begin position="745"/>
        <end position="764"/>
    </location>
</feature>
<feature type="region of interest" description="Disordered" evidence="3">
    <location>
        <begin position="805"/>
        <end position="824"/>
    </location>
</feature>
<evidence type="ECO:0000259" key="4">
    <source>
        <dbReference type="PROSITE" id="PS50031"/>
    </source>
</evidence>
<feature type="compositionally biased region" description="Polar residues" evidence="3">
    <location>
        <begin position="254"/>
        <end position="267"/>
    </location>
</feature>
<dbReference type="InterPro" id="IPR002048">
    <property type="entry name" value="EF_hand_dom"/>
</dbReference>
<feature type="region of interest" description="Disordered" evidence="3">
    <location>
        <begin position="893"/>
        <end position="945"/>
    </location>
</feature>
<organism evidence="6 7">
    <name type="scientific">Octopus sinensis</name>
    <name type="common">East Asian common octopus</name>
    <dbReference type="NCBI Taxonomy" id="2607531"/>
    <lineage>
        <taxon>Eukaryota</taxon>
        <taxon>Metazoa</taxon>
        <taxon>Spiralia</taxon>
        <taxon>Lophotrochozoa</taxon>
        <taxon>Mollusca</taxon>
        <taxon>Cephalopoda</taxon>
        <taxon>Coleoidea</taxon>
        <taxon>Octopodiformes</taxon>
        <taxon>Octopoda</taxon>
        <taxon>Incirrata</taxon>
        <taxon>Octopodidae</taxon>
        <taxon>Octopus</taxon>
    </lineage>
</organism>
<name>A0A6P7UAG5_9MOLL</name>
<dbReference type="GO" id="GO:0005737">
    <property type="term" value="C:cytoplasm"/>
    <property type="evidence" value="ECO:0007669"/>
    <property type="project" value="TreeGrafter"/>
</dbReference>
<feature type="region of interest" description="Disordered" evidence="3">
    <location>
        <begin position="106"/>
        <end position="174"/>
    </location>
</feature>
<feature type="compositionally biased region" description="Pro residues" evidence="3">
    <location>
        <begin position="233"/>
        <end position="243"/>
    </location>
</feature>
<proteinExistence type="predicted"/>
<feature type="region of interest" description="Disordered" evidence="3">
    <location>
        <begin position="502"/>
        <end position="542"/>
    </location>
</feature>
<keyword evidence="6" id="KW-1185">Reference proteome</keyword>
<dbReference type="KEGG" id="osn:115232554"/>
<reference evidence="7" key="1">
    <citation type="submission" date="2025-08" db="UniProtKB">
        <authorList>
            <consortium name="RefSeq"/>
        </authorList>
    </citation>
    <scope>IDENTIFICATION</scope>
</reference>
<dbReference type="Pfam" id="PF12763">
    <property type="entry name" value="EH"/>
    <property type="match status" value="2"/>
</dbReference>
<feature type="compositionally biased region" description="Pro residues" evidence="3">
    <location>
        <begin position="808"/>
        <end position="817"/>
    </location>
</feature>
<dbReference type="RefSeq" id="XP_029658357.1">
    <property type="nucleotide sequence ID" value="XM_029802497.2"/>
</dbReference>
<keyword evidence="2" id="KW-0175">Coiled coil</keyword>
<dbReference type="GO" id="GO:0005886">
    <property type="term" value="C:plasma membrane"/>
    <property type="evidence" value="ECO:0007669"/>
    <property type="project" value="TreeGrafter"/>
</dbReference>
<evidence type="ECO:0000256" key="2">
    <source>
        <dbReference type="SAM" id="Coils"/>
    </source>
</evidence>
<dbReference type="PROSITE" id="PS00018">
    <property type="entry name" value="EF_HAND_1"/>
    <property type="match status" value="1"/>
</dbReference>
<feature type="region of interest" description="Disordered" evidence="3">
    <location>
        <begin position="644"/>
        <end position="788"/>
    </location>
</feature>
<gene>
    <name evidence="7" type="primary">LOC115232554</name>
</gene>
<dbReference type="PROSITE" id="PS50222">
    <property type="entry name" value="EF_HAND_2"/>
    <property type="match status" value="1"/>
</dbReference>
<dbReference type="PROSITE" id="PS50031">
    <property type="entry name" value="EH"/>
    <property type="match status" value="2"/>
</dbReference>
<dbReference type="InterPro" id="IPR018247">
    <property type="entry name" value="EF_Hand_1_Ca_BS"/>
</dbReference>
<feature type="region of interest" description="Disordered" evidence="3">
    <location>
        <begin position="203"/>
        <end position="267"/>
    </location>
</feature>
<dbReference type="GO" id="GO:0016197">
    <property type="term" value="P:endosomal transport"/>
    <property type="evidence" value="ECO:0007669"/>
    <property type="project" value="TreeGrafter"/>
</dbReference>
<feature type="domain" description="EH" evidence="4">
    <location>
        <begin position="403"/>
        <end position="492"/>
    </location>
</feature>
<evidence type="ECO:0000256" key="3">
    <source>
        <dbReference type="SAM" id="MobiDB-lite"/>
    </source>
</evidence>
<feature type="compositionally biased region" description="Polar residues" evidence="3">
    <location>
        <begin position="111"/>
        <end position="123"/>
    </location>
</feature>
<feature type="compositionally biased region" description="Polar residues" evidence="3">
    <location>
        <begin position="138"/>
        <end position="162"/>
    </location>
</feature>
<dbReference type="SUPFAM" id="SSF47473">
    <property type="entry name" value="EF-hand"/>
    <property type="match status" value="2"/>
</dbReference>
<dbReference type="GO" id="GO:0006897">
    <property type="term" value="P:endocytosis"/>
    <property type="evidence" value="ECO:0007669"/>
    <property type="project" value="TreeGrafter"/>
</dbReference>
<dbReference type="Gene3D" id="1.10.238.10">
    <property type="entry name" value="EF-hand"/>
    <property type="match status" value="2"/>
</dbReference>
<keyword evidence="1" id="KW-0106">Calcium</keyword>
<dbReference type="SMART" id="SM00054">
    <property type="entry name" value="EFh"/>
    <property type="match status" value="1"/>
</dbReference>